<feature type="domain" description="RNA exonuclease 1 homolog-like" evidence="2">
    <location>
        <begin position="449"/>
        <end position="559"/>
    </location>
</feature>
<feature type="compositionally biased region" description="Low complexity" evidence="1">
    <location>
        <begin position="140"/>
        <end position="151"/>
    </location>
</feature>
<feature type="compositionally biased region" description="Basic and acidic residues" evidence="1">
    <location>
        <begin position="398"/>
        <end position="409"/>
    </location>
</feature>
<evidence type="ECO:0000256" key="1">
    <source>
        <dbReference type="SAM" id="MobiDB-lite"/>
    </source>
</evidence>
<dbReference type="AlphaFoldDB" id="A0A915LAS7"/>
<keyword evidence="3" id="KW-1185">Reference proteome</keyword>
<protein>
    <submittedName>
        <fullName evidence="4">Elongin A binding-protein 1 domain-containing protein</fullName>
    </submittedName>
</protein>
<accession>A0A915LAS7</accession>
<feature type="region of interest" description="Disordered" evidence="1">
    <location>
        <begin position="398"/>
        <end position="448"/>
    </location>
</feature>
<evidence type="ECO:0000259" key="2">
    <source>
        <dbReference type="Pfam" id="PF15870"/>
    </source>
</evidence>
<name>A0A915LAS7_ROMCU</name>
<reference evidence="4" key="1">
    <citation type="submission" date="2022-11" db="UniProtKB">
        <authorList>
            <consortium name="WormBaseParasite"/>
        </authorList>
    </citation>
    <scope>IDENTIFICATION</scope>
</reference>
<feature type="region of interest" description="Disordered" evidence="1">
    <location>
        <begin position="286"/>
        <end position="369"/>
    </location>
</feature>
<feature type="compositionally biased region" description="Basic and acidic residues" evidence="1">
    <location>
        <begin position="216"/>
        <end position="230"/>
    </location>
</feature>
<sequence>SKPSICYSTSESADTAGAYLGFFDENNEQSSTKIEQNFNEDEFCASLIEDAKGISSSPMELNPKEEISTAPLNSTTNVKTFRSMLDQKKTEIDRISTNLTNNPSDMQDLLQKLSSLNESIKILQDQLVGGKGATTEQDESSNSQSPVPVVSSTITYKPTPIQELEKRRECQGIRHQKLKSGHIRQSNAGGTLKIEQINHVVSSSNNQRRQTYTSQETKKRQNQRSDDYSGWRPEVVEKSVRFLERVTEYAAPVEKSEDLNSLINDLLLPTKSGAEFSDNIKIDDKTKKVKRRNEANVSKTEPSIKKTKKDAPKLKEFDLFDPSTSKAHEEKSGEFSNFSEPKKRVSRISSEKDGSSPKVNENENMPRGKGLMILTPHEQLKMRFERMQKEKAEILKRQAENTQAKDKGKPATSSISSTAEESKTAAGTVQKGEKRMQHHVLPNTPTSRRPVILFDSSAKVPSTIRQRYLNVMIDHCLKYCRSEQAAYDLAVEQENNVYRKSNSKAAYLNAAVNAIKRLRDDFDDEKPKNTNANTTTSTLSHSDVLLGKVDKNALTLRRSAAAILKSAGTIQETKRICCRCGKEFHIVFNCETSEYTYMGANDCVYHWGKAWKKRGSNS</sequence>
<feature type="compositionally biased region" description="Basic and acidic residues" evidence="1">
    <location>
        <begin position="349"/>
        <end position="366"/>
    </location>
</feature>
<evidence type="ECO:0000313" key="4">
    <source>
        <dbReference type="WBParaSite" id="nRc.2.0.1.t47468-RA"/>
    </source>
</evidence>
<dbReference type="Pfam" id="PF15870">
    <property type="entry name" value="EloA-BP1"/>
    <property type="match status" value="1"/>
</dbReference>
<evidence type="ECO:0000313" key="3">
    <source>
        <dbReference type="Proteomes" id="UP000887565"/>
    </source>
</evidence>
<dbReference type="InterPro" id="IPR031736">
    <property type="entry name" value="REXO1-like_dom"/>
</dbReference>
<feature type="compositionally biased region" description="Polar residues" evidence="1">
    <location>
        <begin position="199"/>
        <end position="215"/>
    </location>
</feature>
<feature type="compositionally biased region" description="Low complexity" evidence="1">
    <location>
        <begin position="411"/>
        <end position="428"/>
    </location>
</feature>
<organism evidence="3 4">
    <name type="scientific">Romanomermis culicivorax</name>
    <name type="common">Nematode worm</name>
    <dbReference type="NCBI Taxonomy" id="13658"/>
    <lineage>
        <taxon>Eukaryota</taxon>
        <taxon>Metazoa</taxon>
        <taxon>Ecdysozoa</taxon>
        <taxon>Nematoda</taxon>
        <taxon>Enoplea</taxon>
        <taxon>Dorylaimia</taxon>
        <taxon>Mermithida</taxon>
        <taxon>Mermithoidea</taxon>
        <taxon>Mermithidae</taxon>
        <taxon>Romanomermis</taxon>
    </lineage>
</organism>
<dbReference type="WBParaSite" id="nRc.2.0.1.t47468-RA">
    <property type="protein sequence ID" value="nRc.2.0.1.t47468-RA"/>
    <property type="gene ID" value="nRc.2.0.1.g47468"/>
</dbReference>
<feature type="region of interest" description="Disordered" evidence="1">
    <location>
        <begin position="198"/>
        <end position="230"/>
    </location>
</feature>
<proteinExistence type="predicted"/>
<dbReference type="Proteomes" id="UP000887565">
    <property type="component" value="Unplaced"/>
</dbReference>
<feature type="region of interest" description="Disordered" evidence="1">
    <location>
        <begin position="131"/>
        <end position="151"/>
    </location>
</feature>
<feature type="compositionally biased region" description="Basic and acidic residues" evidence="1">
    <location>
        <begin position="309"/>
        <end position="318"/>
    </location>
</feature>